<dbReference type="OrthoDB" id="418595at2759"/>
<evidence type="ECO:0000256" key="1">
    <source>
        <dbReference type="ARBA" id="ARBA00012678"/>
    </source>
</evidence>
<evidence type="ECO:0000256" key="5">
    <source>
        <dbReference type="ARBA" id="ARBA00030699"/>
    </source>
</evidence>
<dbReference type="SMART" id="SM01240">
    <property type="entry name" value="IMPDH"/>
    <property type="match status" value="1"/>
</dbReference>
<comment type="catalytic activity">
    <reaction evidence="7">
        <text>IMP + NH4(+) + NADP(+) = GMP + NADPH + 2 H(+)</text>
        <dbReference type="Rhea" id="RHEA:17185"/>
        <dbReference type="ChEBI" id="CHEBI:15378"/>
        <dbReference type="ChEBI" id="CHEBI:28938"/>
        <dbReference type="ChEBI" id="CHEBI:57783"/>
        <dbReference type="ChEBI" id="CHEBI:58053"/>
        <dbReference type="ChEBI" id="CHEBI:58115"/>
        <dbReference type="ChEBI" id="CHEBI:58349"/>
        <dbReference type="EC" id="1.7.1.7"/>
    </reaction>
</comment>
<keyword evidence="10" id="KW-1185">Reference proteome</keyword>
<evidence type="ECO:0000256" key="3">
    <source>
        <dbReference type="ARBA" id="ARBA00022857"/>
    </source>
</evidence>
<dbReference type="InterPro" id="IPR013785">
    <property type="entry name" value="Aldolase_TIM"/>
</dbReference>
<accession>A0A238BK68</accession>
<name>A0A238BK68_9BILA</name>
<dbReference type="InterPro" id="IPR001093">
    <property type="entry name" value="IMP_DH_GMPRt"/>
</dbReference>
<evidence type="ECO:0000256" key="4">
    <source>
        <dbReference type="ARBA" id="ARBA00023002"/>
    </source>
</evidence>
<evidence type="ECO:0000313" key="10">
    <source>
        <dbReference type="Proteomes" id="UP000242913"/>
    </source>
</evidence>
<dbReference type="InterPro" id="IPR050139">
    <property type="entry name" value="GMP_reductase"/>
</dbReference>
<dbReference type="PANTHER" id="PTHR43170">
    <property type="entry name" value="GMP REDUCTASE"/>
    <property type="match status" value="1"/>
</dbReference>
<proteinExistence type="predicted"/>
<dbReference type="InterPro" id="IPR015875">
    <property type="entry name" value="IMP_DH/GMP_Rdtase_CS"/>
</dbReference>
<dbReference type="EC" id="1.7.1.7" evidence="1"/>
<dbReference type="AlphaFoldDB" id="A0A238BK68"/>
<comment type="function">
    <text evidence="6">Catalyzes the irreversible NADPH-dependent deamination of GMP to IMP. It functions in the conversion of nucleobase, nucleoside and nucleotide derivatives of G to A nucleotides, and in maintaining the intracellular balance of A and G nucleotides.</text>
</comment>
<evidence type="ECO:0000256" key="7">
    <source>
        <dbReference type="ARBA" id="ARBA00048616"/>
    </source>
</evidence>
<evidence type="ECO:0000259" key="8">
    <source>
        <dbReference type="Pfam" id="PF00478"/>
    </source>
</evidence>
<gene>
    <name evidence="9" type="ORF">X798_07702</name>
</gene>
<dbReference type="Gene3D" id="3.20.20.70">
    <property type="entry name" value="Aldolase class I"/>
    <property type="match status" value="1"/>
</dbReference>
<dbReference type="SUPFAM" id="SSF51412">
    <property type="entry name" value="Inosine monophosphate dehydrogenase (IMPDH)"/>
    <property type="match status" value="1"/>
</dbReference>
<organism evidence="9 10">
    <name type="scientific">Onchocerca flexuosa</name>
    <dbReference type="NCBI Taxonomy" id="387005"/>
    <lineage>
        <taxon>Eukaryota</taxon>
        <taxon>Metazoa</taxon>
        <taxon>Ecdysozoa</taxon>
        <taxon>Nematoda</taxon>
        <taxon>Chromadorea</taxon>
        <taxon>Rhabditida</taxon>
        <taxon>Spirurina</taxon>
        <taxon>Spiruromorpha</taxon>
        <taxon>Filarioidea</taxon>
        <taxon>Onchocercidae</taxon>
        <taxon>Onchocerca</taxon>
    </lineage>
</organism>
<evidence type="ECO:0000256" key="2">
    <source>
        <dbReference type="ARBA" id="ARBA00015800"/>
    </source>
</evidence>
<dbReference type="EMBL" id="KZ271524">
    <property type="protein sequence ID" value="OZC05266.1"/>
    <property type="molecule type" value="Genomic_DNA"/>
</dbReference>
<dbReference type="PROSITE" id="PS00487">
    <property type="entry name" value="IMP_DH_GMP_RED"/>
    <property type="match status" value="1"/>
</dbReference>
<dbReference type="Proteomes" id="UP000242913">
    <property type="component" value="Unassembled WGS sequence"/>
</dbReference>
<keyword evidence="4" id="KW-0560">Oxidoreductase</keyword>
<dbReference type="GO" id="GO:0003920">
    <property type="term" value="F:GMP reductase activity"/>
    <property type="evidence" value="ECO:0007669"/>
    <property type="project" value="UniProtKB-EC"/>
</dbReference>
<evidence type="ECO:0000256" key="6">
    <source>
        <dbReference type="ARBA" id="ARBA00037691"/>
    </source>
</evidence>
<protein>
    <recommendedName>
        <fullName evidence="2">GMP reductase</fullName>
        <ecNumber evidence="1">1.7.1.7</ecNumber>
    </recommendedName>
    <alternativeName>
        <fullName evidence="5">Guanosine 5'-monophosphate oxidoreductase</fullName>
    </alternativeName>
</protein>
<dbReference type="Pfam" id="PF00478">
    <property type="entry name" value="IMPDH"/>
    <property type="match status" value="1"/>
</dbReference>
<evidence type="ECO:0000313" key="9">
    <source>
        <dbReference type="EMBL" id="OZC05266.1"/>
    </source>
</evidence>
<feature type="domain" description="IMP dehydrogenase/GMP reductase" evidence="8">
    <location>
        <begin position="2"/>
        <end position="195"/>
    </location>
</feature>
<reference evidence="9 10" key="1">
    <citation type="submission" date="2015-12" db="EMBL/GenBank/DDBJ databases">
        <title>Draft genome of the nematode, Onchocerca flexuosa.</title>
        <authorList>
            <person name="Mitreva M."/>
        </authorList>
    </citation>
    <scope>NUCLEOTIDE SEQUENCE [LARGE SCALE GENOMIC DNA]</scope>
    <source>
        <strain evidence="9">Red Deer</strain>
    </source>
</reference>
<sequence length="216" mass="22866">MTEALILAGADVVKVGIGSGSVCTTRKKAGVGYPQLSAVLECADASHGLNGHVMSDGGCTNPGDVAKAFGAGADFVMIGGLFAGHDQCGGDIVEKDGQKYKLFYGMSSDTAMEKREGSVAEYRASEGKTITVPYRQVFTLIEIMVISNLVLIIGDISKTVQDLLGGLRSACTYTGAKKLKELSKRATFVRVTQQTNEQYATFEISPLELQNLNIAV</sequence>
<dbReference type="PANTHER" id="PTHR43170:SF5">
    <property type="entry name" value="GMP REDUCTASE"/>
    <property type="match status" value="1"/>
</dbReference>
<keyword evidence="3" id="KW-0521">NADP</keyword>